<dbReference type="PANTHER" id="PTHR30435">
    <property type="entry name" value="FLAGELLAR PROTEIN"/>
    <property type="match status" value="1"/>
</dbReference>
<organism evidence="8 9">
    <name type="scientific">Poseidonibacter parvus</name>
    <dbReference type="NCBI Taxonomy" id="1850254"/>
    <lineage>
        <taxon>Bacteria</taxon>
        <taxon>Pseudomonadati</taxon>
        <taxon>Campylobacterota</taxon>
        <taxon>Epsilonproteobacteria</taxon>
        <taxon>Campylobacterales</taxon>
        <taxon>Arcobacteraceae</taxon>
        <taxon>Poseidonibacter</taxon>
    </lineage>
</organism>
<keyword evidence="9" id="KW-1185">Reference proteome</keyword>
<dbReference type="SUPFAM" id="SSF117143">
    <property type="entry name" value="Flagellar hook protein flgE"/>
    <property type="match status" value="1"/>
</dbReference>
<dbReference type="Pfam" id="PF06429">
    <property type="entry name" value="Flg_bbr_C"/>
    <property type="match status" value="1"/>
</dbReference>
<protein>
    <submittedName>
        <fullName evidence="8">Flagellar biosynthesis protein FlgG</fullName>
    </submittedName>
</protein>
<dbReference type="InterPro" id="IPR010930">
    <property type="entry name" value="Flg_bb/hook_C_dom"/>
</dbReference>
<dbReference type="Pfam" id="PF22692">
    <property type="entry name" value="LlgE_F_G_D1"/>
    <property type="match status" value="1"/>
</dbReference>
<dbReference type="InterPro" id="IPR037925">
    <property type="entry name" value="FlgE/F/G-like"/>
</dbReference>
<sequence length="239" mass="26310">MNQGTYPLAASMINQFNRLDQISNNLANVNTNGFKQDGLTETTFNHYLQRAQNEGFTPSKINTVTNNIPKIDAKFIDGEVGPIATTGNKLDFALEQADTFFKLQDSNGDIVYTRDGAFKNSDGFLVDSNGNNILNTDNAPIEIDDDVRAQIGVTQIPFSNLEKVGNNSFKLKDENEIALFDNNDGLIIEGAIEKSNVNSVTAMVELIDAHRRFDQSQKAIKTIDEINGTVIEKIGSNTK</sequence>
<feature type="domain" description="Flagellar basal body rod protein N-terminal" evidence="5">
    <location>
        <begin position="12"/>
        <end position="35"/>
    </location>
</feature>
<evidence type="ECO:0000256" key="1">
    <source>
        <dbReference type="ARBA" id="ARBA00004117"/>
    </source>
</evidence>
<evidence type="ECO:0000256" key="2">
    <source>
        <dbReference type="ARBA" id="ARBA00009677"/>
    </source>
</evidence>
<dbReference type="PANTHER" id="PTHR30435:SF19">
    <property type="entry name" value="FLAGELLAR BASAL-BODY ROD PROTEIN FLGG"/>
    <property type="match status" value="1"/>
</dbReference>
<feature type="domain" description="Flagellar basal-body/hook protein C-terminal" evidence="6">
    <location>
        <begin position="189"/>
        <end position="231"/>
    </location>
</feature>
<dbReference type="InterPro" id="IPR053967">
    <property type="entry name" value="LlgE_F_G-like_D1"/>
</dbReference>
<dbReference type="AlphaFoldDB" id="A0A1P8KPC7"/>
<dbReference type="Proteomes" id="UP000186074">
    <property type="component" value="Chromosome"/>
</dbReference>
<keyword evidence="8" id="KW-0282">Flagellum</keyword>
<dbReference type="OrthoDB" id="9804559at2"/>
<dbReference type="STRING" id="1850254.LPB137_11370"/>
<keyword evidence="3 4" id="KW-0975">Bacterial flagellum</keyword>
<dbReference type="NCBIfam" id="TIGR03506">
    <property type="entry name" value="FlgEFG_subfam"/>
    <property type="match status" value="1"/>
</dbReference>
<evidence type="ECO:0000256" key="3">
    <source>
        <dbReference type="ARBA" id="ARBA00023143"/>
    </source>
</evidence>
<evidence type="ECO:0000313" key="8">
    <source>
        <dbReference type="EMBL" id="APW66407.1"/>
    </source>
</evidence>
<dbReference type="RefSeq" id="WP_076088148.1">
    <property type="nucleotide sequence ID" value="NZ_CP019070.1"/>
</dbReference>
<gene>
    <name evidence="8" type="ORF">LPB137_11370</name>
</gene>
<evidence type="ECO:0000313" key="9">
    <source>
        <dbReference type="Proteomes" id="UP000186074"/>
    </source>
</evidence>
<comment type="similarity">
    <text evidence="2 4">Belongs to the flagella basal body rod proteins family.</text>
</comment>
<evidence type="ECO:0000256" key="4">
    <source>
        <dbReference type="RuleBase" id="RU362116"/>
    </source>
</evidence>
<reference evidence="8 9" key="1">
    <citation type="submission" date="2017-01" db="EMBL/GenBank/DDBJ databases">
        <title>Genome sequencing of Arcobacter sp. LPB0137.</title>
        <authorList>
            <person name="Lee G.-W."/>
            <person name="Yi H."/>
        </authorList>
    </citation>
    <scope>NUCLEOTIDE SEQUENCE [LARGE SCALE GENOMIC DNA]</scope>
    <source>
        <strain evidence="8 9">LPB0137</strain>
    </source>
</reference>
<evidence type="ECO:0000259" key="5">
    <source>
        <dbReference type="Pfam" id="PF00460"/>
    </source>
</evidence>
<name>A0A1P8KPC7_9BACT</name>
<feature type="domain" description="Flagellar hook protein FlgE/F/G-like D1" evidence="7">
    <location>
        <begin position="98"/>
        <end position="148"/>
    </location>
</feature>
<dbReference type="KEGG" id="alp:LPB137_11370"/>
<evidence type="ECO:0000259" key="6">
    <source>
        <dbReference type="Pfam" id="PF06429"/>
    </source>
</evidence>
<keyword evidence="8" id="KW-0969">Cilium</keyword>
<dbReference type="GO" id="GO:0071978">
    <property type="term" value="P:bacterial-type flagellum-dependent swarming motility"/>
    <property type="evidence" value="ECO:0007669"/>
    <property type="project" value="TreeGrafter"/>
</dbReference>
<dbReference type="InterPro" id="IPR001444">
    <property type="entry name" value="Flag_bb_rod_N"/>
</dbReference>
<comment type="subcellular location">
    <subcellularLocation>
        <location evidence="1 4">Bacterial flagellum basal body</location>
    </subcellularLocation>
</comment>
<keyword evidence="8" id="KW-0966">Cell projection</keyword>
<proteinExistence type="inferred from homology"/>
<dbReference type="GO" id="GO:0009425">
    <property type="term" value="C:bacterial-type flagellum basal body"/>
    <property type="evidence" value="ECO:0007669"/>
    <property type="project" value="UniProtKB-SubCell"/>
</dbReference>
<evidence type="ECO:0000259" key="7">
    <source>
        <dbReference type="Pfam" id="PF22692"/>
    </source>
</evidence>
<dbReference type="EMBL" id="CP019070">
    <property type="protein sequence ID" value="APW66407.1"/>
    <property type="molecule type" value="Genomic_DNA"/>
</dbReference>
<dbReference type="Pfam" id="PF00460">
    <property type="entry name" value="Flg_bb_rod"/>
    <property type="match status" value="1"/>
</dbReference>
<accession>A0A1P8KPC7</accession>
<dbReference type="InterPro" id="IPR020013">
    <property type="entry name" value="Flagellar_FlgE/F/G"/>
</dbReference>